<evidence type="ECO:0000313" key="3">
    <source>
        <dbReference type="Proteomes" id="UP000015105"/>
    </source>
</evidence>
<keyword evidence="3" id="KW-1185">Reference proteome</keyword>
<reference evidence="3" key="1">
    <citation type="journal article" date="2014" name="Science">
        <title>Ancient hybridizations among the ancestral genomes of bread wheat.</title>
        <authorList>
            <consortium name="International Wheat Genome Sequencing Consortium,"/>
            <person name="Marcussen T."/>
            <person name="Sandve S.R."/>
            <person name="Heier L."/>
            <person name="Spannagl M."/>
            <person name="Pfeifer M."/>
            <person name="Jakobsen K.S."/>
            <person name="Wulff B.B."/>
            <person name="Steuernagel B."/>
            <person name="Mayer K.F."/>
            <person name="Olsen O.A."/>
        </authorList>
    </citation>
    <scope>NUCLEOTIDE SEQUENCE [LARGE SCALE GENOMIC DNA]</scope>
    <source>
        <strain evidence="3">cv. AL8/78</strain>
    </source>
</reference>
<evidence type="ECO:0000256" key="1">
    <source>
        <dbReference type="SAM" id="SignalP"/>
    </source>
</evidence>
<reference evidence="2" key="4">
    <citation type="submission" date="2019-03" db="UniProtKB">
        <authorList>
            <consortium name="EnsemblPlants"/>
        </authorList>
    </citation>
    <scope>IDENTIFICATION</scope>
</reference>
<evidence type="ECO:0000313" key="2">
    <source>
        <dbReference type="EnsemblPlants" id="AET3Gv20088000.1"/>
    </source>
</evidence>
<name>A0A453DU72_AEGTS</name>
<reference evidence="3" key="2">
    <citation type="journal article" date="2017" name="Nat. Plants">
        <title>The Aegilops tauschii genome reveals multiple impacts of transposons.</title>
        <authorList>
            <person name="Zhao G."/>
            <person name="Zou C."/>
            <person name="Li K."/>
            <person name="Wang K."/>
            <person name="Li T."/>
            <person name="Gao L."/>
            <person name="Zhang X."/>
            <person name="Wang H."/>
            <person name="Yang Z."/>
            <person name="Liu X."/>
            <person name="Jiang W."/>
            <person name="Mao L."/>
            <person name="Kong X."/>
            <person name="Jiao Y."/>
            <person name="Jia J."/>
        </authorList>
    </citation>
    <scope>NUCLEOTIDE SEQUENCE [LARGE SCALE GENOMIC DNA]</scope>
    <source>
        <strain evidence="3">cv. AL8/78</strain>
    </source>
</reference>
<feature type="signal peptide" evidence="1">
    <location>
        <begin position="1"/>
        <end position="25"/>
    </location>
</feature>
<proteinExistence type="predicted"/>
<keyword evidence="1" id="KW-0732">Signal</keyword>
<protein>
    <recommendedName>
        <fullName evidence="4">Knottin scorpion toxin-like domain-containing protein</fullName>
    </recommendedName>
</protein>
<accession>A0A453DU72</accession>
<dbReference type="Gramene" id="AET3Gv20088000.1">
    <property type="protein sequence ID" value="AET3Gv20088000.1"/>
    <property type="gene ID" value="AET3Gv20088000"/>
</dbReference>
<dbReference type="AlphaFoldDB" id="A0A453DU72"/>
<sequence>MAHMKNNIQALCFVVLLMMSSTLWSCEATARNQGTTGLWTSCSAFRACQTPTPNNVAMCKISCEWRGYSFEESYCHRNISCCCVW</sequence>
<dbReference type="EnsemblPlants" id="AET3Gv20088000.1">
    <property type="protein sequence ID" value="AET3Gv20088000.1"/>
    <property type="gene ID" value="AET3Gv20088000"/>
</dbReference>
<organism evidence="2 3">
    <name type="scientific">Aegilops tauschii subsp. strangulata</name>
    <name type="common">Goatgrass</name>
    <dbReference type="NCBI Taxonomy" id="200361"/>
    <lineage>
        <taxon>Eukaryota</taxon>
        <taxon>Viridiplantae</taxon>
        <taxon>Streptophyta</taxon>
        <taxon>Embryophyta</taxon>
        <taxon>Tracheophyta</taxon>
        <taxon>Spermatophyta</taxon>
        <taxon>Magnoliopsida</taxon>
        <taxon>Liliopsida</taxon>
        <taxon>Poales</taxon>
        <taxon>Poaceae</taxon>
        <taxon>BOP clade</taxon>
        <taxon>Pooideae</taxon>
        <taxon>Triticodae</taxon>
        <taxon>Triticeae</taxon>
        <taxon>Triticinae</taxon>
        <taxon>Aegilops</taxon>
    </lineage>
</organism>
<evidence type="ECO:0008006" key="4">
    <source>
        <dbReference type="Google" id="ProtNLM"/>
    </source>
</evidence>
<dbReference type="Proteomes" id="UP000015105">
    <property type="component" value="Chromosome 3D"/>
</dbReference>
<feature type="chain" id="PRO_5019457877" description="Knottin scorpion toxin-like domain-containing protein" evidence="1">
    <location>
        <begin position="26"/>
        <end position="85"/>
    </location>
</feature>
<reference evidence="2" key="3">
    <citation type="journal article" date="2017" name="Nature">
        <title>Genome sequence of the progenitor of the wheat D genome Aegilops tauschii.</title>
        <authorList>
            <person name="Luo M.C."/>
            <person name="Gu Y.Q."/>
            <person name="Puiu D."/>
            <person name="Wang H."/>
            <person name="Twardziok S.O."/>
            <person name="Deal K.R."/>
            <person name="Huo N."/>
            <person name="Zhu T."/>
            <person name="Wang L."/>
            <person name="Wang Y."/>
            <person name="McGuire P.E."/>
            <person name="Liu S."/>
            <person name="Long H."/>
            <person name="Ramasamy R.K."/>
            <person name="Rodriguez J.C."/>
            <person name="Van S.L."/>
            <person name="Yuan L."/>
            <person name="Wang Z."/>
            <person name="Xia Z."/>
            <person name="Xiao L."/>
            <person name="Anderson O.D."/>
            <person name="Ouyang S."/>
            <person name="Liang Y."/>
            <person name="Zimin A.V."/>
            <person name="Pertea G."/>
            <person name="Qi P."/>
            <person name="Bennetzen J.L."/>
            <person name="Dai X."/>
            <person name="Dawson M.W."/>
            <person name="Muller H.G."/>
            <person name="Kugler K."/>
            <person name="Rivarola-Duarte L."/>
            <person name="Spannagl M."/>
            <person name="Mayer K.F.X."/>
            <person name="Lu F.H."/>
            <person name="Bevan M.W."/>
            <person name="Leroy P."/>
            <person name="Li P."/>
            <person name="You F.M."/>
            <person name="Sun Q."/>
            <person name="Liu Z."/>
            <person name="Lyons E."/>
            <person name="Wicker T."/>
            <person name="Salzberg S.L."/>
            <person name="Devos K.M."/>
            <person name="Dvorak J."/>
        </authorList>
    </citation>
    <scope>NUCLEOTIDE SEQUENCE [LARGE SCALE GENOMIC DNA]</scope>
    <source>
        <strain evidence="2">cv. AL8/78</strain>
    </source>
</reference>
<reference evidence="2" key="5">
    <citation type="journal article" date="2021" name="G3 (Bethesda)">
        <title>Aegilops tauschii genome assembly Aet v5.0 features greater sequence contiguity and improved annotation.</title>
        <authorList>
            <person name="Wang L."/>
            <person name="Zhu T."/>
            <person name="Rodriguez J.C."/>
            <person name="Deal K.R."/>
            <person name="Dubcovsky J."/>
            <person name="McGuire P.E."/>
            <person name="Lux T."/>
            <person name="Spannagl M."/>
            <person name="Mayer K.F.X."/>
            <person name="Baldrich P."/>
            <person name="Meyers B.C."/>
            <person name="Huo N."/>
            <person name="Gu Y.Q."/>
            <person name="Zhou H."/>
            <person name="Devos K.M."/>
            <person name="Bennetzen J.L."/>
            <person name="Unver T."/>
            <person name="Budak H."/>
            <person name="Gulick P.J."/>
            <person name="Galiba G."/>
            <person name="Kalapos B."/>
            <person name="Nelson D.R."/>
            <person name="Li P."/>
            <person name="You F.M."/>
            <person name="Luo M.C."/>
            <person name="Dvorak J."/>
        </authorList>
    </citation>
    <scope>NUCLEOTIDE SEQUENCE [LARGE SCALE GENOMIC DNA]</scope>
    <source>
        <strain evidence="2">cv. AL8/78</strain>
    </source>
</reference>